<reference evidence="10" key="1">
    <citation type="submission" date="2022-11" db="EMBL/GenBank/DDBJ databases">
        <title>WGS of Natronobacillus azotifigens 24KS-1, an anaerobic diazotrophic haloalkaliphile from soda-rich habitats.</title>
        <authorList>
            <person name="Sorokin D.Y."/>
            <person name="Merkel A.Y."/>
        </authorList>
    </citation>
    <scope>NUCLEOTIDE SEQUENCE</scope>
    <source>
        <strain evidence="10">24KS-1</strain>
    </source>
</reference>
<organism evidence="10 11">
    <name type="scientific">Natronobacillus azotifigens</name>
    <dbReference type="NCBI Taxonomy" id="472978"/>
    <lineage>
        <taxon>Bacteria</taxon>
        <taxon>Bacillati</taxon>
        <taxon>Bacillota</taxon>
        <taxon>Bacilli</taxon>
        <taxon>Bacillales</taxon>
        <taxon>Bacillaceae</taxon>
        <taxon>Natronobacillus</taxon>
    </lineage>
</organism>
<dbReference type="Pfam" id="PF00497">
    <property type="entry name" value="SBP_bac_3"/>
    <property type="match status" value="1"/>
</dbReference>
<dbReference type="AlphaFoldDB" id="A0A9J6RH03"/>
<sequence>MKKLLSILTIFILMVVLVACGAPDDTPEQTDGSQNGDSNVEEQESSSDDADADTDTSWTDVEERGTLVVGTSGTYSPVTYHNEDNELTGFDVELVREIANYLDIDVEFRTMDFDGILPSLRNGQIDMAVNDFAITAERLETFDFTDTYKHSYGSIIVRTEDLDLFESAHDLEGVNAALGSLTSNYARFAEYIDANTTAYDGGMDSILRDIINGNQDAYLNDVLVLTRTLEEFDDDRLSVATDVKYHSTESAMPVLKGNLALVERLNEAIEALTEDGTVTRLSEEFLGADVSEPVDESEVVQFDF</sequence>
<keyword evidence="4" id="KW-0564">Palmitate</keyword>
<dbReference type="PROSITE" id="PS01039">
    <property type="entry name" value="SBP_BACTERIAL_3"/>
    <property type="match status" value="1"/>
</dbReference>
<dbReference type="GO" id="GO:0030313">
    <property type="term" value="C:cell envelope"/>
    <property type="evidence" value="ECO:0007669"/>
    <property type="project" value="UniProtKB-SubCell"/>
</dbReference>
<feature type="chain" id="PRO_5039901510" evidence="8">
    <location>
        <begin position="22"/>
        <end position="304"/>
    </location>
</feature>
<dbReference type="Proteomes" id="UP001084197">
    <property type="component" value="Unassembled WGS sequence"/>
</dbReference>
<evidence type="ECO:0000256" key="1">
    <source>
        <dbReference type="ARBA" id="ARBA00004196"/>
    </source>
</evidence>
<evidence type="ECO:0000256" key="8">
    <source>
        <dbReference type="SAM" id="SignalP"/>
    </source>
</evidence>
<comment type="caution">
    <text evidence="10">The sequence shown here is derived from an EMBL/GenBank/DDBJ whole genome shotgun (WGS) entry which is preliminary data.</text>
</comment>
<feature type="signal peptide" evidence="8">
    <location>
        <begin position="1"/>
        <end position="21"/>
    </location>
</feature>
<feature type="domain" description="Solute-binding protein family 3/N-terminal" evidence="9">
    <location>
        <begin position="66"/>
        <end position="289"/>
    </location>
</feature>
<evidence type="ECO:0000256" key="3">
    <source>
        <dbReference type="ARBA" id="ARBA00022729"/>
    </source>
</evidence>
<dbReference type="PANTHER" id="PTHR35936">
    <property type="entry name" value="MEMBRANE-BOUND LYTIC MUREIN TRANSGLYCOSYLASE F"/>
    <property type="match status" value="1"/>
</dbReference>
<dbReference type="PANTHER" id="PTHR35936:SF34">
    <property type="entry name" value="ABC TRANSPORTER EXTRACELLULAR-BINDING PROTEIN YCKB-RELATED"/>
    <property type="match status" value="1"/>
</dbReference>
<comment type="similarity">
    <text evidence="2 6">Belongs to the bacterial solute-binding protein 3 family.</text>
</comment>
<evidence type="ECO:0000256" key="6">
    <source>
        <dbReference type="RuleBase" id="RU003744"/>
    </source>
</evidence>
<keyword evidence="11" id="KW-1185">Reference proteome</keyword>
<feature type="compositionally biased region" description="Acidic residues" evidence="7">
    <location>
        <begin position="39"/>
        <end position="54"/>
    </location>
</feature>
<dbReference type="PROSITE" id="PS51257">
    <property type="entry name" value="PROKAR_LIPOPROTEIN"/>
    <property type="match status" value="1"/>
</dbReference>
<dbReference type="InterPro" id="IPR001638">
    <property type="entry name" value="Solute-binding_3/MltF_N"/>
</dbReference>
<keyword evidence="5" id="KW-0449">Lipoprotein</keyword>
<dbReference type="InterPro" id="IPR018313">
    <property type="entry name" value="SBP_3_CS"/>
</dbReference>
<protein>
    <submittedName>
        <fullName evidence="10">Transporter substrate-binding domain-containing protein</fullName>
    </submittedName>
</protein>
<feature type="region of interest" description="Disordered" evidence="7">
    <location>
        <begin position="25"/>
        <end position="63"/>
    </location>
</feature>
<comment type="subcellular location">
    <subcellularLocation>
        <location evidence="1">Cell envelope</location>
    </subcellularLocation>
</comment>
<dbReference type="SUPFAM" id="SSF53850">
    <property type="entry name" value="Periplasmic binding protein-like II"/>
    <property type="match status" value="1"/>
</dbReference>
<dbReference type="SMART" id="SM00062">
    <property type="entry name" value="PBPb"/>
    <property type="match status" value="1"/>
</dbReference>
<dbReference type="EMBL" id="JAPRAT010000036">
    <property type="protein sequence ID" value="MCZ0704417.1"/>
    <property type="molecule type" value="Genomic_DNA"/>
</dbReference>
<gene>
    <name evidence="10" type="ORF">OWO01_14500</name>
</gene>
<evidence type="ECO:0000313" key="10">
    <source>
        <dbReference type="EMBL" id="MCZ0704417.1"/>
    </source>
</evidence>
<evidence type="ECO:0000313" key="11">
    <source>
        <dbReference type="Proteomes" id="UP001084197"/>
    </source>
</evidence>
<evidence type="ECO:0000256" key="4">
    <source>
        <dbReference type="ARBA" id="ARBA00023139"/>
    </source>
</evidence>
<evidence type="ECO:0000256" key="5">
    <source>
        <dbReference type="ARBA" id="ARBA00023288"/>
    </source>
</evidence>
<accession>A0A9J6RH03</accession>
<evidence type="ECO:0000256" key="2">
    <source>
        <dbReference type="ARBA" id="ARBA00010333"/>
    </source>
</evidence>
<keyword evidence="3 8" id="KW-0732">Signal</keyword>
<proteinExistence type="inferred from homology"/>
<name>A0A9J6RH03_9BACI</name>
<feature type="compositionally biased region" description="Polar residues" evidence="7">
    <location>
        <begin position="29"/>
        <end position="38"/>
    </location>
</feature>
<dbReference type="RefSeq" id="WP_268781189.1">
    <property type="nucleotide sequence ID" value="NZ_JAPRAT010000036.1"/>
</dbReference>
<evidence type="ECO:0000256" key="7">
    <source>
        <dbReference type="SAM" id="MobiDB-lite"/>
    </source>
</evidence>
<dbReference type="Gene3D" id="3.40.190.10">
    <property type="entry name" value="Periplasmic binding protein-like II"/>
    <property type="match status" value="2"/>
</dbReference>
<evidence type="ECO:0000259" key="9">
    <source>
        <dbReference type="SMART" id="SM00062"/>
    </source>
</evidence>